<dbReference type="HOGENOM" id="CLU_2326307_0_0_1"/>
<feature type="non-terminal residue" evidence="2">
    <location>
        <position position="99"/>
    </location>
</feature>
<dbReference type="InterPro" id="IPR018871">
    <property type="entry name" value="GLEYA_adhesin_domain"/>
</dbReference>
<feature type="domain" description="GLEYA adhesin" evidence="1">
    <location>
        <begin position="14"/>
        <end position="85"/>
    </location>
</feature>
<evidence type="ECO:0000313" key="2">
    <source>
        <dbReference type="EMBL" id="EXM12444.1"/>
    </source>
</evidence>
<organism evidence="2">
    <name type="scientific">Fusarium oxysporum f. sp. vasinfectum 25433</name>
    <dbReference type="NCBI Taxonomy" id="1089449"/>
    <lineage>
        <taxon>Eukaryota</taxon>
        <taxon>Fungi</taxon>
        <taxon>Dikarya</taxon>
        <taxon>Ascomycota</taxon>
        <taxon>Pezizomycotina</taxon>
        <taxon>Sordariomycetes</taxon>
        <taxon>Hypocreomycetidae</taxon>
        <taxon>Hypocreales</taxon>
        <taxon>Nectriaceae</taxon>
        <taxon>Fusarium</taxon>
        <taxon>Fusarium oxysporum species complex</taxon>
    </lineage>
</organism>
<reference evidence="2" key="1">
    <citation type="submission" date="2011-11" db="EMBL/GenBank/DDBJ databases">
        <title>The Genome Sequence of Fusarium oxysporum Cotton.</title>
        <authorList>
            <consortium name="The Broad Institute Genome Sequencing Platform"/>
            <person name="Ma L.-J."/>
            <person name="Gale L.R."/>
            <person name="Schwartz D.C."/>
            <person name="Zhou S."/>
            <person name="Corby-Kistler H."/>
            <person name="Young S.K."/>
            <person name="Zeng Q."/>
            <person name="Gargeya S."/>
            <person name="Fitzgerald M."/>
            <person name="Haas B."/>
            <person name="Abouelleil A."/>
            <person name="Alvarado L."/>
            <person name="Arachchi H.M."/>
            <person name="Berlin A."/>
            <person name="Brown A."/>
            <person name="Chapman S.B."/>
            <person name="Chen Z."/>
            <person name="Dunbar C."/>
            <person name="Freedman E."/>
            <person name="Gearin G."/>
            <person name="Goldberg J."/>
            <person name="Griggs A."/>
            <person name="Gujja S."/>
            <person name="Heiman D."/>
            <person name="Howarth C."/>
            <person name="Larson L."/>
            <person name="Lui A."/>
            <person name="MacDonald P.J.P."/>
            <person name="Montmayeur A."/>
            <person name="Murphy C."/>
            <person name="Neiman D."/>
            <person name="Pearson M."/>
            <person name="Priest M."/>
            <person name="Roberts A."/>
            <person name="Saif S."/>
            <person name="Shea T."/>
            <person name="Shenoy N."/>
            <person name="Sisk P."/>
            <person name="Stolte C."/>
            <person name="Sykes S."/>
            <person name="Wortman J."/>
            <person name="Nusbaum C."/>
            <person name="Birren B."/>
        </authorList>
    </citation>
    <scope>NUCLEOTIDE SEQUENCE [LARGE SCALE GENOMIC DNA]</scope>
    <source>
        <strain evidence="2">25433</strain>
    </source>
</reference>
<sequence length="99" mass="10649">MGSSLPWSLEHILFDNWGYFWLGDASYSWDSNSWVIEGSFSGPNPAALWKTGGSYQVNLNKGDAIPFTYLWANGGGPGGSNLSVKTPSGKVIPGFQGFV</sequence>
<dbReference type="EMBL" id="KK035547">
    <property type="protein sequence ID" value="EXM12444.1"/>
    <property type="molecule type" value="Genomic_DNA"/>
</dbReference>
<dbReference type="AlphaFoldDB" id="X0KFS8"/>
<reference evidence="2" key="2">
    <citation type="submission" date="2014-03" db="EMBL/GenBank/DDBJ databases">
        <title>The Genome Annotation of Fusarium oxysporum Cotton.</title>
        <authorList>
            <consortium name="The Broad Institute Genomics Platform"/>
            <person name="Ma L.-J."/>
            <person name="Corby-Kistler H."/>
            <person name="Broz K."/>
            <person name="Gale L.R."/>
            <person name="Jonkers W."/>
            <person name="O'Donnell K."/>
            <person name="Ploetz R."/>
            <person name="Steinberg C."/>
            <person name="Schwartz D.C."/>
            <person name="VanEtten H."/>
            <person name="Zhou S."/>
            <person name="Young S.K."/>
            <person name="Zeng Q."/>
            <person name="Gargeya S."/>
            <person name="Fitzgerald M."/>
            <person name="Abouelleil A."/>
            <person name="Alvarado L."/>
            <person name="Chapman S.B."/>
            <person name="Gainer-Dewar J."/>
            <person name="Goldberg J."/>
            <person name="Griggs A."/>
            <person name="Gujja S."/>
            <person name="Hansen M."/>
            <person name="Howarth C."/>
            <person name="Imamovic A."/>
            <person name="Ireland A."/>
            <person name="Larimer J."/>
            <person name="McCowan C."/>
            <person name="Murphy C."/>
            <person name="Pearson M."/>
            <person name="Poon T.W."/>
            <person name="Priest M."/>
            <person name="Roberts A."/>
            <person name="Saif S."/>
            <person name="Shea T."/>
            <person name="Sykes S."/>
            <person name="Wortman J."/>
            <person name="Nusbaum C."/>
            <person name="Birren B."/>
        </authorList>
    </citation>
    <scope>NUCLEOTIDE SEQUENCE</scope>
    <source>
        <strain evidence="2">25433</strain>
    </source>
</reference>
<evidence type="ECO:0000259" key="1">
    <source>
        <dbReference type="Pfam" id="PF10528"/>
    </source>
</evidence>
<dbReference type="Proteomes" id="UP000030701">
    <property type="component" value="Unassembled WGS sequence"/>
</dbReference>
<gene>
    <name evidence="2" type="ORF">FOTG_19056</name>
</gene>
<dbReference type="OrthoDB" id="4388755at2759"/>
<name>X0KFS8_FUSOX</name>
<accession>X0KFS8</accession>
<dbReference type="Gene3D" id="2.60.120.1560">
    <property type="match status" value="1"/>
</dbReference>
<dbReference type="Pfam" id="PF10528">
    <property type="entry name" value="GLEYA"/>
    <property type="match status" value="1"/>
</dbReference>
<protein>
    <recommendedName>
        <fullName evidence="1">GLEYA adhesin domain-containing protein</fullName>
    </recommendedName>
</protein>
<proteinExistence type="predicted"/>